<gene>
    <name evidence="2" type="ORF">CCMP2556_LOCUS50600</name>
</gene>
<protein>
    <recommendedName>
        <fullName evidence="1">DUF1559 domain-containing protein</fullName>
    </recommendedName>
</protein>
<dbReference type="Pfam" id="PF07596">
    <property type="entry name" value="SBP_bac_10"/>
    <property type="match status" value="1"/>
</dbReference>
<feature type="domain" description="DUF1559" evidence="1">
    <location>
        <begin position="607"/>
        <end position="675"/>
    </location>
</feature>
<comment type="caution">
    <text evidence="2">The sequence shown here is derived from an EMBL/GenBank/DDBJ whole genome shotgun (WGS) entry which is preliminary data.</text>
</comment>
<evidence type="ECO:0000313" key="2">
    <source>
        <dbReference type="EMBL" id="CAK9108603.1"/>
    </source>
</evidence>
<name>A0ABP0S8C9_9DINO</name>
<proteinExistence type="predicted"/>
<organism evidence="2 3">
    <name type="scientific">Durusdinium trenchii</name>
    <dbReference type="NCBI Taxonomy" id="1381693"/>
    <lineage>
        <taxon>Eukaryota</taxon>
        <taxon>Sar</taxon>
        <taxon>Alveolata</taxon>
        <taxon>Dinophyceae</taxon>
        <taxon>Suessiales</taxon>
        <taxon>Symbiodiniaceae</taxon>
        <taxon>Durusdinium</taxon>
    </lineage>
</organism>
<dbReference type="Proteomes" id="UP001642484">
    <property type="component" value="Unassembled WGS sequence"/>
</dbReference>
<evidence type="ECO:0000313" key="3">
    <source>
        <dbReference type="Proteomes" id="UP001642484"/>
    </source>
</evidence>
<dbReference type="InterPro" id="IPR011453">
    <property type="entry name" value="DUF1559"/>
</dbReference>
<reference evidence="2 3" key="1">
    <citation type="submission" date="2024-02" db="EMBL/GenBank/DDBJ databases">
        <authorList>
            <person name="Chen Y."/>
            <person name="Shah S."/>
            <person name="Dougan E. K."/>
            <person name="Thang M."/>
            <person name="Chan C."/>
        </authorList>
    </citation>
    <scope>NUCLEOTIDE SEQUENCE [LARGE SCALE GENOMIC DNA]</scope>
</reference>
<dbReference type="PANTHER" id="PTHR30093">
    <property type="entry name" value="GENERAL SECRETION PATHWAY PROTEIN G"/>
    <property type="match status" value="1"/>
</dbReference>
<dbReference type="PANTHER" id="PTHR30093:SF2">
    <property type="entry name" value="TYPE II SECRETION SYSTEM PROTEIN H"/>
    <property type="match status" value="1"/>
</dbReference>
<dbReference type="EMBL" id="CAXAMN010027128">
    <property type="protein sequence ID" value="CAK9108603.1"/>
    <property type="molecule type" value="Genomic_DNA"/>
</dbReference>
<evidence type="ECO:0000259" key="1">
    <source>
        <dbReference type="Pfam" id="PF07596"/>
    </source>
</evidence>
<accession>A0ABP0S8C9</accession>
<keyword evidence="3" id="KW-1185">Reference proteome</keyword>
<sequence length="1132" mass="128333">MDEKMMLTRCASVRPLILSILGAALFVGIPTDLQAQKQQAGADDQQVTWDLDRALEHLTMYPNDTYLQYVAMQLARRQGIEKEIGRKIAEITNSARPEWRRRQDGVNLFSLFTGTLAIQESLQLEAMAGGPVNSRLGRNNQTSQLTNKSSATVAVETLQGPQTKSHPWQEMLAGREPKTSQLAKYIPEDQYYIRFQSVDKLLQVLQLSDQWGEHLISQTARKAYSSQVNQRLMRQLAVETNELLQPFYDLVVTELAATGNDLYLTRGSDITLLFRYQQPLVFKTQMETFLANAIQATPDAKRSQGEYRGIEYESVISPDRRLSVYSAYVGDDLHLRSNSLIGLQRVIDTFEGDLSHRRPNLADSDEFKYIRTLMPLGAKEEDGLIYLSDPFIRRLTGPTLKLTERRRVISYNHLKMIAHACALFETEHGRVPKSLAELIEEQALPAEFGSEVLLCPSGGTYSLGADGRTGVSSHCGTVAALNPCCEIAVEKVSEEEAKLYREFVESYERYWRTFFDPIAIRVSVEPDQFRMETIILPLINNSIYQGMAATLGEEPTPIDVAPVPKRNIFSMGFQFDKERMLKMSGWEPIEDDPADESSSKFLQEVTQQRMKQVALAMHNYHDANQHFPPLTTRDKSGKELLSWRVQLLPYLGESELYKEFHLDEPWSSAHNRKLIEKIPAVFTIPGEKKQEGRTTLQAVIGEQTLFPRRGEGTSMRSVTDGTSNTIMFVDTQIPEATIWTRPDDLKFEDEKLAEKIVGKFEGNGYIAMGDGSVRRLTAETSLQNLRFALTKAGGENRGRIGERINNPRRNRSGFAYWLTNIRDGQVNQKLAYEFYARGIKNQMAFHVYDSEPTFDFQLIEFLGQMVGSFSTRNNFDSDFLPVFMLIASLNSPVYASIPLEDVTAVDDFMTHVDDLMAPVARRPMRAGWFQTQNDFYKLPLSEDVVARTSTIGIGPIKWRFFWARIENFLYVSSKPEVLQDLVELHKQGVQGPSDEKSSAHAMVRIRPENWNETLSNFRLGWAESHRQACFDNIGRLSSLQSLALKKGDKFDVESRPESLYGLDFYCPCGGSYFMGEEHMECTVHGSAYSPRQALLGHEEGAIDEVLDHFAGLTIVLKFLEDGLHATMTVERK</sequence>